<keyword evidence="3" id="KW-1185">Reference proteome</keyword>
<evidence type="ECO:0008006" key="4">
    <source>
        <dbReference type="Google" id="ProtNLM"/>
    </source>
</evidence>
<dbReference type="RefSeq" id="WP_328372821.1">
    <property type="nucleotide sequence ID" value="NZ_CP107941.1"/>
</dbReference>
<evidence type="ECO:0000313" key="2">
    <source>
        <dbReference type="EMBL" id="WUI83629.1"/>
    </source>
</evidence>
<dbReference type="InterPro" id="IPR011010">
    <property type="entry name" value="DNA_brk_join_enz"/>
</dbReference>
<dbReference type="Proteomes" id="UP001346877">
    <property type="component" value="Chromosome"/>
</dbReference>
<gene>
    <name evidence="2" type="ORF">OG375_04465</name>
</gene>
<evidence type="ECO:0000256" key="1">
    <source>
        <dbReference type="ARBA" id="ARBA00023172"/>
    </source>
</evidence>
<dbReference type="InterPro" id="IPR013762">
    <property type="entry name" value="Integrase-like_cat_sf"/>
</dbReference>
<proteinExistence type="predicted"/>
<reference evidence="2 3" key="1">
    <citation type="submission" date="2022-10" db="EMBL/GenBank/DDBJ databases">
        <title>The complete genomes of actinobacterial strains from the NBC collection.</title>
        <authorList>
            <person name="Joergensen T.S."/>
            <person name="Alvarez Arevalo M."/>
            <person name="Sterndorff E.B."/>
            <person name="Faurdal D."/>
            <person name="Vuksanovic O."/>
            <person name="Mourched A.-S."/>
            <person name="Charusanti P."/>
            <person name="Shaw S."/>
            <person name="Blin K."/>
            <person name="Weber T."/>
        </authorList>
    </citation>
    <scope>NUCLEOTIDE SEQUENCE [LARGE SCALE GENOMIC DNA]</scope>
    <source>
        <strain evidence="2 3">NBC_00396</strain>
    </source>
</reference>
<keyword evidence="1" id="KW-0233">DNA recombination</keyword>
<sequence length="495" mass="55709">MHWKVGHCLGCQYRTRLLHGHCRLCRSEAVQQLGQQRLRGPIPAGLTFTHWQLFLGGFGTANALHATPERRPTVAVAQEPVTWQLPGQLALFCPRRDFTRFDRKVHANPANPALIRARAVARDVAEARGWSHHLIDEIDDAFLVLLSGHAPGDRLTYSEVAQVDRLGYNVSRTAEVLEHLGWLDDDRTDTLDAWLARNLAALAPGIAEDVRVWATELRHGGPRSKPRAPGTVREYAAASMPSLIAWSATYEHLRQVTRDDVRQRLEAQTGLRRKRVLVSLNSLFRWCKKTGRVFRDPTSHFKAGNVGYTLPIPLPGDVLTRAAQACTTAAHRLILALAAIHAARPIALQQLMLDDVDRSHQKITVNGHTRPLDDVTATLLNRYLAERQQRWPHTLNRHLFVTEQTGHDLRPVSDWWLDQPWKGLGITVKRISMDRQLEEALNHGPDALHLAVLFGIGDRTAMRYADAARHLLTDPTEVDSLSAQRAVSQIPRQRQ</sequence>
<name>A0ABZ1PHR5_9ACTN</name>
<dbReference type="EMBL" id="CP107941">
    <property type="protein sequence ID" value="WUI83629.1"/>
    <property type="molecule type" value="Genomic_DNA"/>
</dbReference>
<evidence type="ECO:0000313" key="3">
    <source>
        <dbReference type="Proteomes" id="UP001346877"/>
    </source>
</evidence>
<organism evidence="2 3">
    <name type="scientific">Micromonospora zamorensis</name>
    <dbReference type="NCBI Taxonomy" id="709883"/>
    <lineage>
        <taxon>Bacteria</taxon>
        <taxon>Bacillati</taxon>
        <taxon>Actinomycetota</taxon>
        <taxon>Actinomycetes</taxon>
        <taxon>Micromonosporales</taxon>
        <taxon>Micromonosporaceae</taxon>
        <taxon>Micromonospora</taxon>
    </lineage>
</organism>
<accession>A0ABZ1PHR5</accession>
<dbReference type="Gene3D" id="1.10.443.10">
    <property type="entry name" value="Intergrase catalytic core"/>
    <property type="match status" value="1"/>
</dbReference>
<dbReference type="SUPFAM" id="SSF56349">
    <property type="entry name" value="DNA breaking-rejoining enzymes"/>
    <property type="match status" value="1"/>
</dbReference>
<protein>
    <recommendedName>
        <fullName evidence="4">Core-binding (CB) domain-containing protein</fullName>
    </recommendedName>
</protein>